<dbReference type="GO" id="GO:0055085">
    <property type="term" value="P:transmembrane transport"/>
    <property type="evidence" value="ECO:0007669"/>
    <property type="project" value="InterPro"/>
</dbReference>
<evidence type="ECO:0000256" key="1">
    <source>
        <dbReference type="ARBA" id="ARBA00004141"/>
    </source>
</evidence>
<dbReference type="InterPro" id="IPR001902">
    <property type="entry name" value="SLC26A/SulP_fam"/>
</dbReference>
<proteinExistence type="predicted"/>
<evidence type="ECO:0000256" key="4">
    <source>
        <dbReference type="ARBA" id="ARBA00023136"/>
    </source>
</evidence>
<keyword evidence="8" id="KW-1185">Reference proteome</keyword>
<feature type="transmembrane region" description="Helical" evidence="5">
    <location>
        <begin position="12"/>
        <end position="34"/>
    </location>
</feature>
<comment type="subcellular location">
    <subcellularLocation>
        <location evidence="1">Membrane</location>
        <topology evidence="1">Multi-pass membrane protein</topology>
    </subcellularLocation>
</comment>
<dbReference type="Proteomes" id="UP000215914">
    <property type="component" value="Unassembled WGS sequence"/>
</dbReference>
<dbReference type="AlphaFoldDB" id="A0A9K3P1A2"/>
<evidence type="ECO:0000256" key="2">
    <source>
        <dbReference type="ARBA" id="ARBA00022692"/>
    </source>
</evidence>
<dbReference type="Pfam" id="PF00916">
    <property type="entry name" value="Sulfate_transp"/>
    <property type="match status" value="1"/>
</dbReference>
<gene>
    <name evidence="7" type="ORF">HanXRQr2_Chr01g0001281</name>
</gene>
<evidence type="ECO:0000256" key="3">
    <source>
        <dbReference type="ARBA" id="ARBA00022989"/>
    </source>
</evidence>
<evidence type="ECO:0000259" key="6">
    <source>
        <dbReference type="Pfam" id="PF00916"/>
    </source>
</evidence>
<sequence length="108" mass="11571">MITMMMGKKKKKLFWLPAISPVISVIISTLIVYLTRADEHGVKIIRLFKGGLNPSSLNQSEFNSPHLSELAKIGFICAIIALTEAVAVGRSFASIKGGGPFSSGVHEG</sequence>
<keyword evidence="3 5" id="KW-1133">Transmembrane helix</keyword>
<evidence type="ECO:0000313" key="8">
    <source>
        <dbReference type="Proteomes" id="UP000215914"/>
    </source>
</evidence>
<reference evidence="7" key="1">
    <citation type="journal article" date="2017" name="Nature">
        <title>The sunflower genome provides insights into oil metabolism, flowering and Asterid evolution.</title>
        <authorList>
            <person name="Badouin H."/>
            <person name="Gouzy J."/>
            <person name="Grassa C.J."/>
            <person name="Murat F."/>
            <person name="Staton S.E."/>
            <person name="Cottret L."/>
            <person name="Lelandais-Briere C."/>
            <person name="Owens G.L."/>
            <person name="Carrere S."/>
            <person name="Mayjonade B."/>
            <person name="Legrand L."/>
            <person name="Gill N."/>
            <person name="Kane N.C."/>
            <person name="Bowers J.E."/>
            <person name="Hubner S."/>
            <person name="Bellec A."/>
            <person name="Berard A."/>
            <person name="Berges H."/>
            <person name="Blanchet N."/>
            <person name="Boniface M.C."/>
            <person name="Brunel D."/>
            <person name="Catrice O."/>
            <person name="Chaidir N."/>
            <person name="Claudel C."/>
            <person name="Donnadieu C."/>
            <person name="Faraut T."/>
            <person name="Fievet G."/>
            <person name="Helmstetter N."/>
            <person name="King M."/>
            <person name="Knapp S.J."/>
            <person name="Lai Z."/>
            <person name="Le Paslier M.C."/>
            <person name="Lippi Y."/>
            <person name="Lorenzon L."/>
            <person name="Mandel J.R."/>
            <person name="Marage G."/>
            <person name="Marchand G."/>
            <person name="Marquand E."/>
            <person name="Bret-Mestries E."/>
            <person name="Morien E."/>
            <person name="Nambeesan S."/>
            <person name="Nguyen T."/>
            <person name="Pegot-Espagnet P."/>
            <person name="Pouilly N."/>
            <person name="Raftis F."/>
            <person name="Sallet E."/>
            <person name="Schiex T."/>
            <person name="Thomas J."/>
            <person name="Vandecasteele C."/>
            <person name="Vares D."/>
            <person name="Vear F."/>
            <person name="Vautrin S."/>
            <person name="Crespi M."/>
            <person name="Mangin B."/>
            <person name="Burke J.M."/>
            <person name="Salse J."/>
            <person name="Munos S."/>
            <person name="Vincourt P."/>
            <person name="Rieseberg L.H."/>
            <person name="Langlade N.B."/>
        </authorList>
    </citation>
    <scope>NUCLEOTIDE SEQUENCE</scope>
    <source>
        <tissue evidence="7">Leaves</tissue>
    </source>
</reference>
<feature type="domain" description="SLC26A/SulP transporter" evidence="6">
    <location>
        <begin position="4"/>
        <end position="97"/>
    </location>
</feature>
<keyword evidence="4 5" id="KW-0472">Membrane</keyword>
<dbReference type="GO" id="GO:0016020">
    <property type="term" value="C:membrane"/>
    <property type="evidence" value="ECO:0007669"/>
    <property type="project" value="UniProtKB-SubCell"/>
</dbReference>
<dbReference type="EMBL" id="MNCJ02000316">
    <property type="protein sequence ID" value="KAF5820354.1"/>
    <property type="molecule type" value="Genomic_DNA"/>
</dbReference>
<name>A0A9K3P1A2_HELAN</name>
<dbReference type="InterPro" id="IPR011547">
    <property type="entry name" value="SLC26A/SulP_dom"/>
</dbReference>
<dbReference type="Gramene" id="mRNA:HanXRQr2_Chr01g0001281">
    <property type="protein sequence ID" value="mRNA:HanXRQr2_Chr01g0001281"/>
    <property type="gene ID" value="HanXRQr2_Chr01g0001281"/>
</dbReference>
<accession>A0A9K3P1A2</accession>
<evidence type="ECO:0000256" key="5">
    <source>
        <dbReference type="SAM" id="Phobius"/>
    </source>
</evidence>
<evidence type="ECO:0000313" key="7">
    <source>
        <dbReference type="EMBL" id="KAF5820354.1"/>
    </source>
</evidence>
<dbReference type="PANTHER" id="PTHR11814">
    <property type="entry name" value="SULFATE TRANSPORTER"/>
    <property type="match status" value="1"/>
</dbReference>
<protein>
    <submittedName>
        <fullName evidence="7">SLC26A/SulP transporter</fullName>
    </submittedName>
</protein>
<keyword evidence="2 5" id="KW-0812">Transmembrane</keyword>
<organism evidence="7 8">
    <name type="scientific">Helianthus annuus</name>
    <name type="common">Common sunflower</name>
    <dbReference type="NCBI Taxonomy" id="4232"/>
    <lineage>
        <taxon>Eukaryota</taxon>
        <taxon>Viridiplantae</taxon>
        <taxon>Streptophyta</taxon>
        <taxon>Embryophyta</taxon>
        <taxon>Tracheophyta</taxon>
        <taxon>Spermatophyta</taxon>
        <taxon>Magnoliopsida</taxon>
        <taxon>eudicotyledons</taxon>
        <taxon>Gunneridae</taxon>
        <taxon>Pentapetalae</taxon>
        <taxon>asterids</taxon>
        <taxon>campanulids</taxon>
        <taxon>Asterales</taxon>
        <taxon>Asteraceae</taxon>
        <taxon>Asteroideae</taxon>
        <taxon>Heliantheae alliance</taxon>
        <taxon>Heliantheae</taxon>
        <taxon>Helianthus</taxon>
    </lineage>
</organism>
<reference evidence="7" key="2">
    <citation type="submission" date="2020-06" db="EMBL/GenBank/DDBJ databases">
        <title>Helianthus annuus Genome sequencing and assembly Release 2.</title>
        <authorList>
            <person name="Gouzy J."/>
            <person name="Langlade N."/>
            <person name="Munos S."/>
        </authorList>
    </citation>
    <scope>NUCLEOTIDE SEQUENCE</scope>
    <source>
        <tissue evidence="7">Leaves</tissue>
    </source>
</reference>
<comment type="caution">
    <text evidence="7">The sequence shown here is derived from an EMBL/GenBank/DDBJ whole genome shotgun (WGS) entry which is preliminary data.</text>
</comment>